<gene>
    <name evidence="2" type="ORF">CDAR_586951</name>
</gene>
<dbReference type="AlphaFoldDB" id="A0AAV4U1C5"/>
<accession>A0AAV4U1C5</accession>
<dbReference type="EMBL" id="BPLQ01010557">
    <property type="protein sequence ID" value="GIY51538.1"/>
    <property type="molecule type" value="Genomic_DNA"/>
</dbReference>
<name>A0AAV4U1C5_9ARAC</name>
<evidence type="ECO:0000256" key="1">
    <source>
        <dbReference type="SAM" id="Phobius"/>
    </source>
</evidence>
<comment type="caution">
    <text evidence="2">The sequence shown here is derived from an EMBL/GenBank/DDBJ whole genome shotgun (WGS) entry which is preliminary data.</text>
</comment>
<reference evidence="2 3" key="1">
    <citation type="submission" date="2021-06" db="EMBL/GenBank/DDBJ databases">
        <title>Caerostris darwini draft genome.</title>
        <authorList>
            <person name="Kono N."/>
            <person name="Arakawa K."/>
        </authorList>
    </citation>
    <scope>NUCLEOTIDE SEQUENCE [LARGE SCALE GENOMIC DNA]</scope>
</reference>
<keyword evidence="1" id="KW-1133">Transmembrane helix</keyword>
<keyword evidence="1" id="KW-0812">Transmembrane</keyword>
<feature type="transmembrane region" description="Helical" evidence="1">
    <location>
        <begin position="90"/>
        <end position="116"/>
    </location>
</feature>
<dbReference type="Proteomes" id="UP001054837">
    <property type="component" value="Unassembled WGS sequence"/>
</dbReference>
<keyword evidence="3" id="KW-1185">Reference proteome</keyword>
<organism evidence="2 3">
    <name type="scientific">Caerostris darwini</name>
    <dbReference type="NCBI Taxonomy" id="1538125"/>
    <lineage>
        <taxon>Eukaryota</taxon>
        <taxon>Metazoa</taxon>
        <taxon>Ecdysozoa</taxon>
        <taxon>Arthropoda</taxon>
        <taxon>Chelicerata</taxon>
        <taxon>Arachnida</taxon>
        <taxon>Araneae</taxon>
        <taxon>Araneomorphae</taxon>
        <taxon>Entelegynae</taxon>
        <taxon>Araneoidea</taxon>
        <taxon>Araneidae</taxon>
        <taxon>Caerostris</taxon>
    </lineage>
</organism>
<evidence type="ECO:0000313" key="3">
    <source>
        <dbReference type="Proteomes" id="UP001054837"/>
    </source>
</evidence>
<proteinExistence type="predicted"/>
<keyword evidence="1" id="KW-0472">Membrane</keyword>
<feature type="transmembrane region" description="Helical" evidence="1">
    <location>
        <begin position="21"/>
        <end position="41"/>
    </location>
</feature>
<evidence type="ECO:0000313" key="2">
    <source>
        <dbReference type="EMBL" id="GIY51538.1"/>
    </source>
</evidence>
<protein>
    <submittedName>
        <fullName evidence="2">Uncharacterized protein</fullName>
    </submittedName>
</protein>
<sequence length="148" mass="16774">MQFHNARMMLRSRSTSAANHRSIVVLWLGSPLMNLIFSVFLDLGVSIDRFSDGHSRKRKWVLADAGDALFYMSKHSNDAAITINKCNESSIYFCLGLGSPLMNLIFSVFLVLGVYIDRFSDGHSRKRKWVLADAGNALFYMSKHSVFF</sequence>